<dbReference type="Proteomes" id="UP001652445">
    <property type="component" value="Unassembled WGS sequence"/>
</dbReference>
<dbReference type="InterPro" id="IPR020084">
    <property type="entry name" value="NUDIX_hydrolase_CS"/>
</dbReference>
<keyword evidence="3" id="KW-0460">Magnesium</keyword>
<dbReference type="Gene3D" id="3.90.79.10">
    <property type="entry name" value="Nucleoside Triphosphate Pyrophosphohydrolase"/>
    <property type="match status" value="1"/>
</dbReference>
<keyword evidence="7" id="KW-1185">Reference proteome</keyword>
<evidence type="ECO:0000313" key="7">
    <source>
        <dbReference type="Proteomes" id="UP001652445"/>
    </source>
</evidence>
<dbReference type="PROSITE" id="PS00893">
    <property type="entry name" value="NUDIX_BOX"/>
    <property type="match status" value="1"/>
</dbReference>
<dbReference type="EMBL" id="JAOQIO010000069">
    <property type="protein sequence ID" value="MCU6793897.1"/>
    <property type="molecule type" value="Genomic_DNA"/>
</dbReference>
<evidence type="ECO:0000256" key="1">
    <source>
        <dbReference type="ARBA" id="ARBA00001946"/>
    </source>
</evidence>
<sequence>MKRVDVASALIYNEQGQLLVVNNMKGNATYWSPPGGAVEQGETLEQAAIREVKEETGYDIAISGLSSVREIVFADAGSHVLIFTFFANITGGDMLIQDPDNDITEVRWVDLQTAKQLMPELFENLQIDTAYPSPAFYAFEGTRLRGI</sequence>
<evidence type="ECO:0000256" key="3">
    <source>
        <dbReference type="ARBA" id="ARBA00022842"/>
    </source>
</evidence>
<evidence type="ECO:0000313" key="6">
    <source>
        <dbReference type="EMBL" id="MCU6793897.1"/>
    </source>
</evidence>
<proteinExistence type="inferred from homology"/>
<organism evidence="6 7">
    <name type="scientific">Paenibacillus baimaensis</name>
    <dbReference type="NCBI Taxonomy" id="2982185"/>
    <lineage>
        <taxon>Bacteria</taxon>
        <taxon>Bacillati</taxon>
        <taxon>Bacillota</taxon>
        <taxon>Bacilli</taxon>
        <taxon>Bacillales</taxon>
        <taxon>Paenibacillaceae</taxon>
        <taxon>Paenibacillus</taxon>
    </lineage>
</organism>
<dbReference type="CDD" id="cd02883">
    <property type="entry name" value="NUDIX_Hydrolase"/>
    <property type="match status" value="1"/>
</dbReference>
<dbReference type="SUPFAM" id="SSF55811">
    <property type="entry name" value="Nudix"/>
    <property type="match status" value="1"/>
</dbReference>
<name>A0ABT2UH04_9BACL</name>
<comment type="similarity">
    <text evidence="4">Belongs to the Nudix hydrolase family.</text>
</comment>
<gene>
    <name evidence="6" type="ORF">OB236_17480</name>
</gene>
<dbReference type="InterPro" id="IPR015797">
    <property type="entry name" value="NUDIX_hydrolase-like_dom_sf"/>
</dbReference>
<dbReference type="PRINTS" id="PR00502">
    <property type="entry name" value="NUDIXFAMILY"/>
</dbReference>
<reference evidence="6 7" key="1">
    <citation type="submission" date="2022-09" db="EMBL/GenBank/DDBJ databases">
        <authorList>
            <person name="Han X.L."/>
            <person name="Wang Q."/>
            <person name="Lu T."/>
        </authorList>
    </citation>
    <scope>NUCLEOTIDE SEQUENCE [LARGE SCALE GENOMIC DNA]</scope>
    <source>
        <strain evidence="6 7">WQ 127069</strain>
    </source>
</reference>
<evidence type="ECO:0000256" key="4">
    <source>
        <dbReference type="RuleBase" id="RU003476"/>
    </source>
</evidence>
<evidence type="ECO:0000259" key="5">
    <source>
        <dbReference type="PROSITE" id="PS51462"/>
    </source>
</evidence>
<accession>A0ABT2UH04</accession>
<feature type="domain" description="Nudix hydrolase" evidence="5">
    <location>
        <begin position="2"/>
        <end position="131"/>
    </location>
</feature>
<comment type="cofactor">
    <cofactor evidence="1">
        <name>Mg(2+)</name>
        <dbReference type="ChEBI" id="CHEBI:18420"/>
    </cofactor>
</comment>
<dbReference type="InterPro" id="IPR000086">
    <property type="entry name" value="NUDIX_hydrolase_dom"/>
</dbReference>
<dbReference type="PANTHER" id="PTHR43046:SF12">
    <property type="entry name" value="GDP-MANNOSE MANNOSYL HYDROLASE"/>
    <property type="match status" value="1"/>
</dbReference>
<dbReference type="Pfam" id="PF00293">
    <property type="entry name" value="NUDIX"/>
    <property type="match status" value="1"/>
</dbReference>
<keyword evidence="2 4" id="KW-0378">Hydrolase</keyword>
<dbReference type="PROSITE" id="PS51462">
    <property type="entry name" value="NUDIX"/>
    <property type="match status" value="1"/>
</dbReference>
<dbReference type="RefSeq" id="WP_262685128.1">
    <property type="nucleotide sequence ID" value="NZ_JAOQIO010000069.1"/>
</dbReference>
<dbReference type="PANTHER" id="PTHR43046">
    <property type="entry name" value="GDP-MANNOSE MANNOSYL HYDROLASE"/>
    <property type="match status" value="1"/>
</dbReference>
<comment type="caution">
    <text evidence="6">The sequence shown here is derived from an EMBL/GenBank/DDBJ whole genome shotgun (WGS) entry which is preliminary data.</text>
</comment>
<dbReference type="InterPro" id="IPR020476">
    <property type="entry name" value="Nudix_hydrolase"/>
</dbReference>
<evidence type="ECO:0000256" key="2">
    <source>
        <dbReference type="ARBA" id="ARBA00022801"/>
    </source>
</evidence>
<protein>
    <submittedName>
        <fullName evidence="6">NUDIX hydrolase</fullName>
    </submittedName>
</protein>
<dbReference type="GO" id="GO:0016787">
    <property type="term" value="F:hydrolase activity"/>
    <property type="evidence" value="ECO:0007669"/>
    <property type="project" value="UniProtKB-KW"/>
</dbReference>